<keyword evidence="6 7" id="KW-0472">Membrane</keyword>
<sequence>MVLSCVFSTGSVSAQPQQTAPIIVDGNPIFEVSPSGQFTASQRADEANRILREIIKDSKSPVRVEIDSNRDLPVILVNNSHILSVTSNDLPKGRSITEQAKIWQQQLAQAIEQAQYERTLSYLMTATLISLAVLLVAFFITYQLEKLWHRWIDPLLERANSQVLLTETGQPLTQLPTQPRPKIQVFSEVFLNLIKGLIGFISIIYVTRLFPQTRQLSYDFVNLIVNSLVADLVTLGDKQYSVLDLVFLIAVLIALVFFARTLGVVLRSRVLSFTGLSRAAQETIALMANYTMVFIGAIIILQLWGLDISSLTVFAGVLGVGIGLGIQGIAKEFVSGLVLIFERPIQVGDFVEVGELMGTVERISVRSTEIKTLDQISVILPNSRFLESEVINWNHRTPVSRLKLAVGVAYGSDLSLVKNALLDAAKQHKEVLTNPPPKVGFVGFGDSCLDFQLLIWISKPNKQFQIKSDLYFIIDSIFRKRGINIPFPQQDLNIESGKLQVEISPELINSLTELSQSLAAWIKHQTNSQE</sequence>
<feature type="transmembrane region" description="Helical" evidence="7">
    <location>
        <begin position="120"/>
        <end position="142"/>
    </location>
</feature>
<evidence type="ECO:0000256" key="6">
    <source>
        <dbReference type="ARBA" id="ARBA00023136"/>
    </source>
</evidence>
<accession>E0UJ11</accession>
<feature type="domain" description="Mechanosensitive ion channel MscS C-terminal" evidence="9">
    <location>
        <begin position="403"/>
        <end position="485"/>
    </location>
</feature>
<evidence type="ECO:0000313" key="11">
    <source>
        <dbReference type="EMBL" id="ADN14591.1"/>
    </source>
</evidence>
<name>E0UJ11_GLOV7</name>
<keyword evidence="3" id="KW-1003">Cell membrane</keyword>
<feature type="domain" description="Mechanosensitive ion channel transmembrane helices 2/3" evidence="10">
    <location>
        <begin position="289"/>
        <end position="327"/>
    </location>
</feature>
<evidence type="ECO:0000259" key="8">
    <source>
        <dbReference type="Pfam" id="PF00924"/>
    </source>
</evidence>
<dbReference type="InterPro" id="IPR006685">
    <property type="entry name" value="MscS_channel_2nd"/>
</dbReference>
<dbReference type="Pfam" id="PF21082">
    <property type="entry name" value="MS_channel_3rd"/>
    <property type="match status" value="1"/>
</dbReference>
<dbReference type="Gene3D" id="1.10.287.1260">
    <property type="match status" value="1"/>
</dbReference>
<dbReference type="Proteomes" id="UP000008206">
    <property type="component" value="Chromosome"/>
</dbReference>
<evidence type="ECO:0000259" key="10">
    <source>
        <dbReference type="Pfam" id="PF21088"/>
    </source>
</evidence>
<dbReference type="HOGENOM" id="CLU_028878_0_0_3"/>
<evidence type="ECO:0000313" key="12">
    <source>
        <dbReference type="Proteomes" id="UP000008206"/>
    </source>
</evidence>
<evidence type="ECO:0000256" key="5">
    <source>
        <dbReference type="ARBA" id="ARBA00022989"/>
    </source>
</evidence>
<dbReference type="EMBL" id="CP002198">
    <property type="protein sequence ID" value="ADN14591.1"/>
    <property type="molecule type" value="Genomic_DNA"/>
</dbReference>
<comment type="similarity">
    <text evidence="2">Belongs to the MscS (TC 1.A.23) family.</text>
</comment>
<dbReference type="Gene3D" id="3.30.70.100">
    <property type="match status" value="1"/>
</dbReference>
<feature type="transmembrane region" description="Helical" evidence="7">
    <location>
        <begin position="189"/>
        <end position="210"/>
    </location>
</feature>
<gene>
    <name evidence="11" type="ordered locus">Cyan7822_2621</name>
</gene>
<dbReference type="InterPro" id="IPR049142">
    <property type="entry name" value="MS_channel_1st"/>
</dbReference>
<dbReference type="eggNOG" id="COG3264">
    <property type="taxonomic scope" value="Bacteria"/>
</dbReference>
<reference evidence="12" key="1">
    <citation type="journal article" date="2011" name="MBio">
        <title>Novel metabolic attributes of the genus Cyanothece, comprising a group of unicellular nitrogen-fixing Cyanobacteria.</title>
        <authorList>
            <person name="Bandyopadhyay A."/>
            <person name="Elvitigala T."/>
            <person name="Welsh E."/>
            <person name="Stockel J."/>
            <person name="Liberton M."/>
            <person name="Min H."/>
            <person name="Sherman L.A."/>
            <person name="Pakrasi H.B."/>
        </authorList>
    </citation>
    <scope>NUCLEOTIDE SEQUENCE [LARGE SCALE GENOMIC DNA]</scope>
    <source>
        <strain evidence="12">PCC 7822</strain>
    </source>
</reference>
<dbReference type="SUPFAM" id="SSF82689">
    <property type="entry name" value="Mechanosensitive channel protein MscS (YggB), C-terminal domain"/>
    <property type="match status" value="1"/>
</dbReference>
<evidence type="ECO:0000256" key="2">
    <source>
        <dbReference type="ARBA" id="ARBA00008017"/>
    </source>
</evidence>
<dbReference type="PANTHER" id="PTHR30347:SF1">
    <property type="entry name" value="MECHANOSENSITIVE CHANNEL MSCK"/>
    <property type="match status" value="1"/>
</dbReference>
<dbReference type="OrthoDB" id="9809206at2"/>
<dbReference type="KEGG" id="cyj:Cyan7822_2621"/>
<dbReference type="PROSITE" id="PS01246">
    <property type="entry name" value="UPF0003"/>
    <property type="match status" value="1"/>
</dbReference>
<dbReference type="GO" id="GO:0005886">
    <property type="term" value="C:plasma membrane"/>
    <property type="evidence" value="ECO:0007669"/>
    <property type="project" value="UniProtKB-SubCell"/>
</dbReference>
<evidence type="ECO:0000259" key="9">
    <source>
        <dbReference type="Pfam" id="PF21082"/>
    </source>
</evidence>
<dbReference type="Gene3D" id="2.30.30.60">
    <property type="match status" value="1"/>
</dbReference>
<dbReference type="SUPFAM" id="SSF50182">
    <property type="entry name" value="Sm-like ribonucleoproteins"/>
    <property type="match status" value="1"/>
</dbReference>
<dbReference type="Pfam" id="PF00924">
    <property type="entry name" value="MS_channel_2nd"/>
    <property type="match status" value="1"/>
</dbReference>
<dbReference type="InterPro" id="IPR011014">
    <property type="entry name" value="MscS_channel_TM-2"/>
</dbReference>
<feature type="transmembrane region" description="Helical" evidence="7">
    <location>
        <begin position="245"/>
        <end position="266"/>
    </location>
</feature>
<dbReference type="GO" id="GO:0055085">
    <property type="term" value="P:transmembrane transport"/>
    <property type="evidence" value="ECO:0007669"/>
    <property type="project" value="InterPro"/>
</dbReference>
<dbReference type="InterPro" id="IPR006686">
    <property type="entry name" value="MscS_channel_CS"/>
</dbReference>
<keyword evidence="5 7" id="KW-1133">Transmembrane helix</keyword>
<evidence type="ECO:0000256" key="7">
    <source>
        <dbReference type="SAM" id="Phobius"/>
    </source>
</evidence>
<comment type="subcellular location">
    <subcellularLocation>
        <location evidence="1">Cell membrane</location>
        <topology evidence="1">Multi-pass membrane protein</topology>
    </subcellularLocation>
</comment>
<evidence type="ECO:0000256" key="1">
    <source>
        <dbReference type="ARBA" id="ARBA00004651"/>
    </source>
</evidence>
<keyword evidence="12" id="KW-1185">Reference proteome</keyword>
<evidence type="ECO:0000256" key="4">
    <source>
        <dbReference type="ARBA" id="ARBA00022692"/>
    </source>
</evidence>
<dbReference type="PANTHER" id="PTHR30347">
    <property type="entry name" value="POTASSIUM CHANNEL RELATED"/>
    <property type="match status" value="1"/>
</dbReference>
<dbReference type="InterPro" id="IPR049278">
    <property type="entry name" value="MS_channel_C"/>
</dbReference>
<feature type="domain" description="Mechanosensitive ion channel MscS" evidence="8">
    <location>
        <begin position="329"/>
        <end position="395"/>
    </location>
</feature>
<feature type="transmembrane region" description="Helical" evidence="7">
    <location>
        <begin position="287"/>
        <end position="305"/>
    </location>
</feature>
<dbReference type="InterPro" id="IPR010920">
    <property type="entry name" value="LSM_dom_sf"/>
</dbReference>
<feature type="transmembrane region" description="Helical" evidence="7">
    <location>
        <begin position="311"/>
        <end position="330"/>
    </location>
</feature>
<organism evidence="11 12">
    <name type="scientific">Gloeothece verrucosa (strain PCC 7822)</name>
    <name type="common">Cyanothece sp. (strain PCC 7822)</name>
    <dbReference type="NCBI Taxonomy" id="497965"/>
    <lineage>
        <taxon>Bacteria</taxon>
        <taxon>Bacillati</taxon>
        <taxon>Cyanobacteriota</taxon>
        <taxon>Cyanophyceae</taxon>
        <taxon>Oscillatoriophycideae</taxon>
        <taxon>Chroococcales</taxon>
        <taxon>Aphanothecaceae</taxon>
        <taxon>Gloeothece</taxon>
        <taxon>Gloeothece verrucosa</taxon>
    </lineage>
</organism>
<keyword evidence="4 7" id="KW-0812">Transmembrane</keyword>
<dbReference type="InterPro" id="IPR052702">
    <property type="entry name" value="MscS-like_channel"/>
</dbReference>
<dbReference type="SUPFAM" id="SSF82861">
    <property type="entry name" value="Mechanosensitive channel protein MscS (YggB), transmembrane region"/>
    <property type="match status" value="1"/>
</dbReference>
<dbReference type="Pfam" id="PF21088">
    <property type="entry name" value="MS_channel_1st"/>
    <property type="match status" value="1"/>
</dbReference>
<dbReference type="InterPro" id="IPR023408">
    <property type="entry name" value="MscS_beta-dom_sf"/>
</dbReference>
<dbReference type="InterPro" id="IPR011066">
    <property type="entry name" value="MscS_channel_C_sf"/>
</dbReference>
<dbReference type="AlphaFoldDB" id="E0UJ11"/>
<evidence type="ECO:0000256" key="3">
    <source>
        <dbReference type="ARBA" id="ARBA00022475"/>
    </source>
</evidence>
<proteinExistence type="inferred from homology"/>
<protein>
    <submittedName>
        <fullName evidence="11">MscS Mechanosensitive ion channel</fullName>
    </submittedName>
</protein>